<evidence type="ECO:0000313" key="3">
    <source>
        <dbReference type="Proteomes" id="UP001287356"/>
    </source>
</evidence>
<evidence type="ECO:0000256" key="1">
    <source>
        <dbReference type="SAM" id="MobiDB-lite"/>
    </source>
</evidence>
<protein>
    <submittedName>
        <fullName evidence="2">Uncharacterized protein</fullName>
    </submittedName>
</protein>
<feature type="compositionally biased region" description="Low complexity" evidence="1">
    <location>
        <begin position="116"/>
        <end position="125"/>
    </location>
</feature>
<accession>A0AAE0N511</accession>
<dbReference type="EMBL" id="JAULSN010000006">
    <property type="protein sequence ID" value="KAK3369674.1"/>
    <property type="molecule type" value="Genomic_DNA"/>
</dbReference>
<gene>
    <name evidence="2" type="ORF">B0T24DRAFT_722510</name>
</gene>
<feature type="region of interest" description="Disordered" evidence="1">
    <location>
        <begin position="497"/>
        <end position="546"/>
    </location>
</feature>
<keyword evidence="3" id="KW-1185">Reference proteome</keyword>
<proteinExistence type="predicted"/>
<comment type="caution">
    <text evidence="2">The sequence shown here is derived from an EMBL/GenBank/DDBJ whole genome shotgun (WGS) entry which is preliminary data.</text>
</comment>
<feature type="region of interest" description="Disordered" evidence="1">
    <location>
        <begin position="107"/>
        <end position="132"/>
    </location>
</feature>
<feature type="region of interest" description="Disordered" evidence="1">
    <location>
        <begin position="273"/>
        <end position="295"/>
    </location>
</feature>
<name>A0AAE0N511_9PEZI</name>
<feature type="region of interest" description="Disordered" evidence="1">
    <location>
        <begin position="231"/>
        <end position="257"/>
    </location>
</feature>
<feature type="region of interest" description="Disordered" evidence="1">
    <location>
        <begin position="1"/>
        <end position="21"/>
    </location>
</feature>
<reference evidence="2" key="2">
    <citation type="submission" date="2023-06" db="EMBL/GenBank/DDBJ databases">
        <authorList>
            <consortium name="Lawrence Berkeley National Laboratory"/>
            <person name="Haridas S."/>
            <person name="Hensen N."/>
            <person name="Bonometti L."/>
            <person name="Westerberg I."/>
            <person name="Brannstrom I.O."/>
            <person name="Guillou S."/>
            <person name="Cros-Aarteil S."/>
            <person name="Calhoun S."/>
            <person name="Kuo A."/>
            <person name="Mondo S."/>
            <person name="Pangilinan J."/>
            <person name="Riley R."/>
            <person name="Labutti K."/>
            <person name="Andreopoulos B."/>
            <person name="Lipzen A."/>
            <person name="Chen C."/>
            <person name="Yanf M."/>
            <person name="Daum C."/>
            <person name="Ng V."/>
            <person name="Clum A."/>
            <person name="Steindorff A."/>
            <person name="Ohm R."/>
            <person name="Martin F."/>
            <person name="Silar P."/>
            <person name="Natvig D."/>
            <person name="Lalanne C."/>
            <person name="Gautier V."/>
            <person name="Ament-Velasquez S.L."/>
            <person name="Kruys A."/>
            <person name="Hutchinson M.I."/>
            <person name="Powell A.J."/>
            <person name="Barry K."/>
            <person name="Miller A.N."/>
            <person name="Grigoriev I.V."/>
            <person name="Debuchy R."/>
            <person name="Gladieux P."/>
            <person name="Thoren M.H."/>
            <person name="Johannesson H."/>
        </authorList>
    </citation>
    <scope>NUCLEOTIDE SEQUENCE</scope>
    <source>
        <strain evidence="2">CBS 958.72</strain>
    </source>
</reference>
<evidence type="ECO:0000313" key="2">
    <source>
        <dbReference type="EMBL" id="KAK3369674.1"/>
    </source>
</evidence>
<dbReference type="AlphaFoldDB" id="A0AAE0N511"/>
<feature type="region of interest" description="Disordered" evidence="1">
    <location>
        <begin position="563"/>
        <end position="626"/>
    </location>
</feature>
<reference evidence="2" key="1">
    <citation type="journal article" date="2023" name="Mol. Phylogenet. Evol.">
        <title>Genome-scale phylogeny and comparative genomics of the fungal order Sordariales.</title>
        <authorList>
            <person name="Hensen N."/>
            <person name="Bonometti L."/>
            <person name="Westerberg I."/>
            <person name="Brannstrom I.O."/>
            <person name="Guillou S."/>
            <person name="Cros-Aarteil S."/>
            <person name="Calhoun S."/>
            <person name="Haridas S."/>
            <person name="Kuo A."/>
            <person name="Mondo S."/>
            <person name="Pangilinan J."/>
            <person name="Riley R."/>
            <person name="LaButti K."/>
            <person name="Andreopoulos B."/>
            <person name="Lipzen A."/>
            <person name="Chen C."/>
            <person name="Yan M."/>
            <person name="Daum C."/>
            <person name="Ng V."/>
            <person name="Clum A."/>
            <person name="Steindorff A."/>
            <person name="Ohm R.A."/>
            <person name="Martin F."/>
            <person name="Silar P."/>
            <person name="Natvig D.O."/>
            <person name="Lalanne C."/>
            <person name="Gautier V."/>
            <person name="Ament-Velasquez S.L."/>
            <person name="Kruys A."/>
            <person name="Hutchinson M.I."/>
            <person name="Powell A.J."/>
            <person name="Barry K."/>
            <person name="Miller A.N."/>
            <person name="Grigoriev I.V."/>
            <person name="Debuchy R."/>
            <person name="Gladieux P."/>
            <person name="Hiltunen Thoren M."/>
            <person name="Johannesson H."/>
        </authorList>
    </citation>
    <scope>NUCLEOTIDE SEQUENCE</scope>
    <source>
        <strain evidence="2">CBS 958.72</strain>
    </source>
</reference>
<feature type="region of interest" description="Disordered" evidence="1">
    <location>
        <begin position="439"/>
        <end position="470"/>
    </location>
</feature>
<organism evidence="2 3">
    <name type="scientific">Lasiosphaeria ovina</name>
    <dbReference type="NCBI Taxonomy" id="92902"/>
    <lineage>
        <taxon>Eukaryota</taxon>
        <taxon>Fungi</taxon>
        <taxon>Dikarya</taxon>
        <taxon>Ascomycota</taxon>
        <taxon>Pezizomycotina</taxon>
        <taxon>Sordariomycetes</taxon>
        <taxon>Sordariomycetidae</taxon>
        <taxon>Sordariales</taxon>
        <taxon>Lasiosphaeriaceae</taxon>
        <taxon>Lasiosphaeria</taxon>
    </lineage>
</organism>
<dbReference type="Proteomes" id="UP001287356">
    <property type="component" value="Unassembled WGS sequence"/>
</dbReference>
<sequence length="626" mass="67404">MDSPSSSANKPEGSLGPIGLREKYPELDDMALQEIHLQDVSKANMIRDKAIELIRKAAATGDENVADELPVFDYELKRAEDFLVAAEAYRRAPKTSRDDDVAFLSFRSVSPNTPSPRGRLPGLGPAQTGHGDGKVESPLPLSLWQSNRVLLLRGEDHLAGTQNTPIEISSSPTRDGAAQQPHGLWLAHYGEGAPPNAGENMFPQRRPIEVGPIGEGGGIKPASFLEPPRYWTRRHRDDSPPTPIKLRPVTAGGSDTRTLPSISLLLGCSDSVPPSEGAHMAGTRDASTEPSPASRPMVYYGVPTSVMRPPKRSYFAFRDQEEHMAGTRDTSTEPNQASRVTRYYGVPPPVMRPPKPGDFALGSQEEHIAGTRDTSTEPNPASRVIRYYGVPPPVMRPPKPGDFALGSQEVHMASTRNTPIELSPEVGSSSFTRLQAPRNEEARLASSQNPPSGLSPDRGGGSFPWLKGPSMAVQNEKGHLVRSQHFRIELGTARRGISLGGIQPPLSWPPRDGGEASPDEQACPPGSRHMPTELSPVRRGHGDGRGRPLLYYWPSLREKAARMEASGGEGNLLGPKRGSSGPKSAPTAPDDPDAGAGSESGENTEPESEAPAKVRLSANLKVSYYQ</sequence>